<gene>
    <name evidence="2" type="ORF">PCOR1329_LOCUS70196</name>
</gene>
<evidence type="ECO:0000256" key="1">
    <source>
        <dbReference type="SAM" id="MobiDB-lite"/>
    </source>
</evidence>
<name>A0ABN9WSN7_9DINO</name>
<evidence type="ECO:0000313" key="2">
    <source>
        <dbReference type="EMBL" id="CAK0889731.1"/>
    </source>
</evidence>
<feature type="non-terminal residue" evidence="2">
    <location>
        <position position="128"/>
    </location>
</feature>
<organism evidence="2 3">
    <name type="scientific">Prorocentrum cordatum</name>
    <dbReference type="NCBI Taxonomy" id="2364126"/>
    <lineage>
        <taxon>Eukaryota</taxon>
        <taxon>Sar</taxon>
        <taxon>Alveolata</taxon>
        <taxon>Dinophyceae</taxon>
        <taxon>Prorocentrales</taxon>
        <taxon>Prorocentraceae</taxon>
        <taxon>Prorocentrum</taxon>
    </lineage>
</organism>
<feature type="region of interest" description="Disordered" evidence="1">
    <location>
        <begin position="13"/>
        <end position="128"/>
    </location>
</feature>
<reference evidence="2" key="1">
    <citation type="submission" date="2023-10" db="EMBL/GenBank/DDBJ databases">
        <authorList>
            <person name="Chen Y."/>
            <person name="Shah S."/>
            <person name="Dougan E. K."/>
            <person name="Thang M."/>
            <person name="Chan C."/>
        </authorList>
    </citation>
    <scope>NUCLEOTIDE SEQUENCE [LARGE SCALE GENOMIC DNA]</scope>
</reference>
<feature type="non-terminal residue" evidence="2">
    <location>
        <position position="1"/>
    </location>
</feature>
<protein>
    <submittedName>
        <fullName evidence="2">Uncharacterized protein</fullName>
    </submittedName>
</protein>
<keyword evidence="3" id="KW-1185">Reference proteome</keyword>
<accession>A0ABN9WSN7</accession>
<feature type="compositionally biased region" description="Basic residues" evidence="1">
    <location>
        <begin position="37"/>
        <end position="49"/>
    </location>
</feature>
<comment type="caution">
    <text evidence="2">The sequence shown here is derived from an EMBL/GenBank/DDBJ whole genome shotgun (WGS) entry which is preliminary data.</text>
</comment>
<proteinExistence type="predicted"/>
<dbReference type="Proteomes" id="UP001189429">
    <property type="component" value="Unassembled WGS sequence"/>
</dbReference>
<evidence type="ECO:0000313" key="3">
    <source>
        <dbReference type="Proteomes" id="UP001189429"/>
    </source>
</evidence>
<dbReference type="EMBL" id="CAUYUJ010019260">
    <property type="protein sequence ID" value="CAK0889731.1"/>
    <property type="molecule type" value="Genomic_DNA"/>
</dbReference>
<sequence>PCHHGPRDLLLVCGGRRRGRPANQRGPDFGRAACGTARRHARRPPRARQRRIECSSPRRAARARGGPGPAARAEGRPARRGRPGLDAAAHGGRARPRGRGGLPGVGPCRPQHADAAARPAEGPPALLP</sequence>